<evidence type="ECO:0000313" key="6">
    <source>
        <dbReference type="EMBL" id="MDQ0377146.1"/>
    </source>
</evidence>
<proteinExistence type="predicted"/>
<evidence type="ECO:0000256" key="4">
    <source>
        <dbReference type="SAM" id="MobiDB-lite"/>
    </source>
</evidence>
<sequence>MRFAPALWDQLFGDRAMTSAVYVDATLELAHRRFVAASRRPDADYALPESLLDLARAAIAPALAPSPATTITTASRTASATRSAQYATHTALADERGTAPRPAGTPQGFPGSKQHPAARDRPAITGRRTGAHTTSNAEGATARPGPADAAQHPTAEGGGHTTNPGRPGSAPPTTQTNSDTPAPGTHPNHPRPTETNHTTNPSQQNHPEPTANTTSPNHTPTRPTQTNSDTTAPATHPNHQRPTETNHTTDPNQQNHPRPTANATSPSHTPARPRRTDSDIVAGARLAVVEQHPAAGALFTLAELLDVSPFRLSRAFTREVGVPLTRYRNRVRVGRVMERLEGGEADLGYLAADLGFADQAHLTRTVKEHVGHTPAALRRLLGP</sequence>
<comment type="caution">
    <text evidence="6">The sequence shown here is derived from an EMBL/GenBank/DDBJ whole genome shotgun (WGS) entry which is preliminary data.</text>
</comment>
<dbReference type="InterPro" id="IPR018062">
    <property type="entry name" value="HTH_AraC-typ_CS"/>
</dbReference>
<dbReference type="Proteomes" id="UP001229651">
    <property type="component" value="Unassembled WGS sequence"/>
</dbReference>
<feature type="compositionally biased region" description="Polar residues" evidence="4">
    <location>
        <begin position="171"/>
        <end position="180"/>
    </location>
</feature>
<evidence type="ECO:0000313" key="7">
    <source>
        <dbReference type="Proteomes" id="UP001229651"/>
    </source>
</evidence>
<feature type="domain" description="HTH araC/xylS-type" evidence="5">
    <location>
        <begin position="301"/>
        <end position="380"/>
    </location>
</feature>
<keyword evidence="2" id="KW-0238">DNA-binding</keyword>
<evidence type="ECO:0000256" key="1">
    <source>
        <dbReference type="ARBA" id="ARBA00023015"/>
    </source>
</evidence>
<evidence type="ECO:0000256" key="2">
    <source>
        <dbReference type="ARBA" id="ARBA00023125"/>
    </source>
</evidence>
<feature type="compositionally biased region" description="Polar residues" evidence="4">
    <location>
        <begin position="193"/>
        <end position="233"/>
    </location>
</feature>
<protein>
    <submittedName>
        <fullName evidence="6">AraC-like DNA-binding protein</fullName>
    </submittedName>
</protein>
<dbReference type="InterPro" id="IPR050204">
    <property type="entry name" value="AraC_XylS_family_regulators"/>
</dbReference>
<evidence type="ECO:0000259" key="5">
    <source>
        <dbReference type="PROSITE" id="PS01124"/>
    </source>
</evidence>
<dbReference type="PROSITE" id="PS01124">
    <property type="entry name" value="HTH_ARAC_FAMILY_2"/>
    <property type="match status" value="1"/>
</dbReference>
<feature type="compositionally biased region" description="Low complexity" evidence="4">
    <location>
        <begin position="72"/>
        <end position="84"/>
    </location>
</feature>
<dbReference type="EMBL" id="JAUSUT010000001">
    <property type="protein sequence ID" value="MDQ0377146.1"/>
    <property type="molecule type" value="Genomic_DNA"/>
</dbReference>
<dbReference type="InterPro" id="IPR009057">
    <property type="entry name" value="Homeodomain-like_sf"/>
</dbReference>
<name>A0ABU0EPC1_9PSEU</name>
<dbReference type="InterPro" id="IPR018060">
    <property type="entry name" value="HTH_AraC"/>
</dbReference>
<dbReference type="Gene3D" id="1.10.10.60">
    <property type="entry name" value="Homeodomain-like"/>
    <property type="match status" value="1"/>
</dbReference>
<dbReference type="PANTHER" id="PTHR46796">
    <property type="entry name" value="HTH-TYPE TRANSCRIPTIONAL ACTIVATOR RHAS-RELATED"/>
    <property type="match status" value="1"/>
</dbReference>
<keyword evidence="1" id="KW-0805">Transcription regulation</keyword>
<keyword evidence="7" id="KW-1185">Reference proteome</keyword>
<feature type="region of interest" description="Disordered" evidence="4">
    <location>
        <begin position="72"/>
        <end position="276"/>
    </location>
</feature>
<dbReference type="SMART" id="SM00342">
    <property type="entry name" value="HTH_ARAC"/>
    <property type="match status" value="1"/>
</dbReference>
<accession>A0ABU0EPC1</accession>
<dbReference type="PRINTS" id="PR01217">
    <property type="entry name" value="PRICHEXTENSN"/>
</dbReference>
<dbReference type="RefSeq" id="WP_306989314.1">
    <property type="nucleotide sequence ID" value="NZ_JAUSUT010000001.1"/>
</dbReference>
<reference evidence="6 7" key="1">
    <citation type="submission" date="2023-07" db="EMBL/GenBank/DDBJ databases">
        <title>Sequencing the genomes of 1000 actinobacteria strains.</title>
        <authorList>
            <person name="Klenk H.-P."/>
        </authorList>
    </citation>
    <scope>NUCLEOTIDE SEQUENCE [LARGE SCALE GENOMIC DNA]</scope>
    <source>
        <strain evidence="6 7">DSM 45805</strain>
    </source>
</reference>
<dbReference type="Pfam" id="PF12833">
    <property type="entry name" value="HTH_18"/>
    <property type="match status" value="1"/>
</dbReference>
<feature type="compositionally biased region" description="Polar residues" evidence="4">
    <location>
        <begin position="243"/>
        <end position="268"/>
    </location>
</feature>
<keyword evidence="3" id="KW-0804">Transcription</keyword>
<gene>
    <name evidence="6" type="ORF">FB470_001140</name>
</gene>
<evidence type="ECO:0000256" key="3">
    <source>
        <dbReference type="ARBA" id="ARBA00023163"/>
    </source>
</evidence>
<dbReference type="PROSITE" id="PS00041">
    <property type="entry name" value="HTH_ARAC_FAMILY_1"/>
    <property type="match status" value="1"/>
</dbReference>
<organism evidence="6 7">
    <name type="scientific">Amycolatopsis thermophila</name>
    <dbReference type="NCBI Taxonomy" id="206084"/>
    <lineage>
        <taxon>Bacteria</taxon>
        <taxon>Bacillati</taxon>
        <taxon>Actinomycetota</taxon>
        <taxon>Actinomycetes</taxon>
        <taxon>Pseudonocardiales</taxon>
        <taxon>Pseudonocardiaceae</taxon>
        <taxon>Amycolatopsis</taxon>
    </lineage>
</organism>
<dbReference type="SUPFAM" id="SSF46689">
    <property type="entry name" value="Homeodomain-like"/>
    <property type="match status" value="1"/>
</dbReference>